<accession>A0AA95KJ55</accession>
<gene>
    <name evidence="2" type="ORF">QJT81_20035</name>
</gene>
<feature type="transmembrane region" description="Helical" evidence="1">
    <location>
        <begin position="210"/>
        <end position="227"/>
    </location>
</feature>
<evidence type="ECO:0000256" key="1">
    <source>
        <dbReference type="SAM" id="Phobius"/>
    </source>
</evidence>
<organism evidence="2">
    <name type="scientific">Candidatus Thiothrix putei</name>
    <dbReference type="NCBI Taxonomy" id="3080811"/>
    <lineage>
        <taxon>Bacteria</taxon>
        <taxon>Pseudomonadati</taxon>
        <taxon>Pseudomonadota</taxon>
        <taxon>Gammaproteobacteria</taxon>
        <taxon>Thiotrichales</taxon>
        <taxon>Thiotrichaceae</taxon>
        <taxon>Thiothrix</taxon>
    </lineage>
</organism>
<keyword evidence="1" id="KW-0472">Membrane</keyword>
<feature type="transmembrane region" description="Helical" evidence="1">
    <location>
        <begin position="233"/>
        <end position="251"/>
    </location>
</feature>
<feature type="transmembrane region" description="Helical" evidence="1">
    <location>
        <begin position="334"/>
        <end position="357"/>
    </location>
</feature>
<dbReference type="Proteomes" id="UP001301326">
    <property type="component" value="Chromosome"/>
</dbReference>
<proteinExistence type="predicted"/>
<feature type="transmembrane region" description="Helical" evidence="1">
    <location>
        <begin position="143"/>
        <end position="160"/>
    </location>
</feature>
<dbReference type="EMBL" id="CP124756">
    <property type="protein sequence ID" value="WGZ94051.1"/>
    <property type="molecule type" value="Genomic_DNA"/>
</dbReference>
<evidence type="ECO:0000313" key="2">
    <source>
        <dbReference type="EMBL" id="WGZ94051.1"/>
    </source>
</evidence>
<name>A0AA95KJ55_9GAMM</name>
<feature type="transmembrane region" description="Helical" evidence="1">
    <location>
        <begin position="258"/>
        <end position="278"/>
    </location>
</feature>
<feature type="transmembrane region" description="Helical" evidence="1">
    <location>
        <begin position="113"/>
        <end position="131"/>
    </location>
</feature>
<feature type="transmembrane region" description="Helical" evidence="1">
    <location>
        <begin position="46"/>
        <end position="66"/>
    </location>
</feature>
<protein>
    <recommendedName>
        <fullName evidence="3">O-antigen ligase domain-containing protein</fullName>
    </recommendedName>
</protein>
<feature type="transmembrane region" description="Helical" evidence="1">
    <location>
        <begin position="369"/>
        <end position="387"/>
    </location>
</feature>
<feature type="transmembrane region" description="Helical" evidence="1">
    <location>
        <begin position="20"/>
        <end position="39"/>
    </location>
</feature>
<sequence>MQINSTFLKVPQYNGAVASAYDKFLMVAAFALASGLFFLSDDHRYGLVFLREGVIVLSVLAVGYVLVLKKEELDTVDWYLLAMVLLLFLIPPVFAYLSYQQPLQYGLLEERRTLLYFVYFLIMLTIGGRKAYGEADLESVLKYLFYLGLAWSAANAFELIPRNSGFAFSVHSEQFAEDFVATDERFDTRFLEAGFLITFYPYYLIARGQFLKAVLPIVLLAAYMLFINQTRGFGLAIVLTLLWITILRQRLSNFNVGVMLLVPAVAILGYLSYFLYAYTFNEPVFFYDYHRNRELHVMLGEALNHFLLPHGALSLQFNEGFRSVYGINMYVSDIGLGGLLFKFGIFFFPLVFMMIMIVHRLGEKYRNHFSIILMATLLADFMIIPFGDFLGRGAEEFALLMVLIRLQGVDHGHKYIACVRRGRTS</sequence>
<keyword evidence="1" id="KW-1133">Transmembrane helix</keyword>
<dbReference type="KEGG" id="tput:QJT81_20035"/>
<reference evidence="2" key="1">
    <citation type="journal article" date="2023" name="Int. J. Mol. Sci.">
        <title>Metagenomics Revealed a New Genus 'Candidatus Thiocaldithrix dubininis' gen. nov., sp. nov. and a New Species 'Candidatus Thiothrix putei' sp. nov. in the Family Thiotrichaceae, Some Members of Which Have Traits of Both Na+- and H+-Motive Energetics.</title>
        <authorList>
            <person name="Ravin N.V."/>
            <person name="Muntyan M.S."/>
            <person name="Smolyakov D.D."/>
            <person name="Rudenko T.S."/>
            <person name="Beletsky A.V."/>
            <person name="Mardanov A.V."/>
            <person name="Grabovich M.Y."/>
        </authorList>
    </citation>
    <scope>NUCLEOTIDE SEQUENCE</scope>
    <source>
        <strain evidence="2">GKL-02</strain>
    </source>
</reference>
<keyword evidence="1" id="KW-0812">Transmembrane</keyword>
<dbReference type="AlphaFoldDB" id="A0AA95KJ55"/>
<reference evidence="2" key="2">
    <citation type="submission" date="2023-04" db="EMBL/GenBank/DDBJ databases">
        <authorList>
            <person name="Beletskiy A.V."/>
            <person name="Mardanov A.V."/>
            <person name="Ravin N.V."/>
        </authorList>
    </citation>
    <scope>NUCLEOTIDE SEQUENCE</scope>
    <source>
        <strain evidence="2">GKL-02</strain>
    </source>
</reference>
<feature type="transmembrane region" description="Helical" evidence="1">
    <location>
        <begin position="78"/>
        <end position="97"/>
    </location>
</feature>
<evidence type="ECO:0008006" key="3">
    <source>
        <dbReference type="Google" id="ProtNLM"/>
    </source>
</evidence>